<evidence type="ECO:0000256" key="1">
    <source>
        <dbReference type="ARBA" id="ARBA00008455"/>
    </source>
</evidence>
<dbReference type="Pfam" id="PF00112">
    <property type="entry name" value="Peptidase_C1"/>
    <property type="match status" value="1"/>
</dbReference>
<dbReference type="Gene3D" id="3.90.70.10">
    <property type="entry name" value="Cysteine proteinases"/>
    <property type="match status" value="1"/>
</dbReference>
<accession>A0A9J5YXL1</accession>
<protein>
    <recommendedName>
        <fullName evidence="2">Peptidase C1A papain C-terminal domain-containing protein</fullName>
    </recommendedName>
</protein>
<name>A0A9J5YXL1_SOLCO</name>
<dbReference type="InterPro" id="IPR013128">
    <property type="entry name" value="Peptidase_C1A"/>
</dbReference>
<evidence type="ECO:0000313" key="4">
    <source>
        <dbReference type="Proteomes" id="UP000824120"/>
    </source>
</evidence>
<dbReference type="EMBL" id="JACXVP010000005">
    <property type="protein sequence ID" value="KAG5604552.1"/>
    <property type="molecule type" value="Genomic_DNA"/>
</dbReference>
<proteinExistence type="inferred from homology"/>
<evidence type="ECO:0000259" key="2">
    <source>
        <dbReference type="SMART" id="SM00645"/>
    </source>
</evidence>
<dbReference type="AlphaFoldDB" id="A0A9J5YXL1"/>
<evidence type="ECO:0000313" key="3">
    <source>
        <dbReference type="EMBL" id="KAG5604552.1"/>
    </source>
</evidence>
<dbReference type="Proteomes" id="UP000824120">
    <property type="component" value="Chromosome 5"/>
</dbReference>
<organism evidence="3 4">
    <name type="scientific">Solanum commersonii</name>
    <name type="common">Commerson's wild potato</name>
    <name type="synonym">Commerson's nightshade</name>
    <dbReference type="NCBI Taxonomy" id="4109"/>
    <lineage>
        <taxon>Eukaryota</taxon>
        <taxon>Viridiplantae</taxon>
        <taxon>Streptophyta</taxon>
        <taxon>Embryophyta</taxon>
        <taxon>Tracheophyta</taxon>
        <taxon>Spermatophyta</taxon>
        <taxon>Magnoliopsida</taxon>
        <taxon>eudicotyledons</taxon>
        <taxon>Gunneridae</taxon>
        <taxon>Pentapetalae</taxon>
        <taxon>asterids</taxon>
        <taxon>lamiids</taxon>
        <taxon>Solanales</taxon>
        <taxon>Solanaceae</taxon>
        <taxon>Solanoideae</taxon>
        <taxon>Solaneae</taxon>
        <taxon>Solanum</taxon>
    </lineage>
</organism>
<dbReference type="SMART" id="SM00645">
    <property type="entry name" value="Pept_C1"/>
    <property type="match status" value="1"/>
</dbReference>
<dbReference type="GO" id="GO:0006508">
    <property type="term" value="P:proteolysis"/>
    <property type="evidence" value="ECO:0007669"/>
    <property type="project" value="InterPro"/>
</dbReference>
<dbReference type="PROSITE" id="PS00639">
    <property type="entry name" value="THIOL_PROTEASE_HIS"/>
    <property type="match status" value="1"/>
</dbReference>
<dbReference type="PANTHER" id="PTHR12411">
    <property type="entry name" value="CYSTEINE PROTEASE FAMILY C1-RELATED"/>
    <property type="match status" value="1"/>
</dbReference>
<dbReference type="InterPro" id="IPR000668">
    <property type="entry name" value="Peptidase_C1A_C"/>
</dbReference>
<feature type="domain" description="Peptidase C1A papain C-terminal" evidence="2">
    <location>
        <begin position="58"/>
        <end position="271"/>
    </location>
</feature>
<comment type="caution">
    <text evidence="3">The sequence shown here is derived from an EMBL/GenBank/DDBJ whole genome shotgun (WGS) entry which is preliminary data.</text>
</comment>
<dbReference type="InterPro" id="IPR025660">
    <property type="entry name" value="Pept_his_AS"/>
</dbReference>
<dbReference type="SUPFAM" id="SSF54001">
    <property type="entry name" value="Cysteine proteinases"/>
    <property type="match status" value="1"/>
</dbReference>
<gene>
    <name evidence="3" type="ORF">H5410_026044</name>
</gene>
<comment type="similarity">
    <text evidence="1">Belongs to the peptidase C1 family.</text>
</comment>
<dbReference type="GO" id="GO:0008234">
    <property type="term" value="F:cysteine-type peptidase activity"/>
    <property type="evidence" value="ECO:0007669"/>
    <property type="project" value="InterPro"/>
</dbReference>
<dbReference type="InterPro" id="IPR038765">
    <property type="entry name" value="Papain-like_cys_pep_sf"/>
</dbReference>
<reference evidence="3 4" key="1">
    <citation type="submission" date="2020-09" db="EMBL/GenBank/DDBJ databases">
        <title>De no assembly of potato wild relative species, Solanum commersonii.</title>
        <authorList>
            <person name="Cho K."/>
        </authorList>
    </citation>
    <scope>NUCLEOTIDE SEQUENCE [LARGE SCALE GENOMIC DNA]</scope>
    <source>
        <strain evidence="3">LZ3.2</strain>
        <tissue evidence="3">Leaf</tissue>
    </source>
</reference>
<keyword evidence="4" id="KW-1185">Reference proteome</keyword>
<sequence length="284" mass="31801">MDCDLISMAFLEKWSCCYHLRLTDLPGVRSTELCSIPQPVSFMAGFAVEDYGLAVLSGATSCHFGDWVMTPMGNQRYLRGCGVFAVLDAISAKFAIQKLLANQRYCALPIPLSKQELLDCIVFTDGLSYRLIYGYVMEHGVHREVVYPYEGLFNGNCRCSDYAGEPKIRVHGFSRISIPDICSMLTRYPLTATMPFYRSFVERGRSEDLYESHPNEVAGQVGRHAVLVIGFGTRYVDGVDRDFFIVKNGWGLEWGLNGYTRVAAEVLSEFTLPGVVMDEVDADK</sequence>
<dbReference type="OrthoDB" id="498368at2759"/>